<gene>
    <name evidence="1" type="ORF">AVDCRST_MAG49-1362</name>
</gene>
<dbReference type="EMBL" id="CADCWG010000082">
    <property type="protein sequence ID" value="CAA9546240.1"/>
    <property type="molecule type" value="Genomic_DNA"/>
</dbReference>
<accession>A0A6J4UBY4</accession>
<evidence type="ECO:0000313" key="1">
    <source>
        <dbReference type="EMBL" id="CAA9546240.1"/>
    </source>
</evidence>
<proteinExistence type="predicted"/>
<dbReference type="AlphaFoldDB" id="A0A6J4UBY4"/>
<name>A0A6J4UBY4_9BACT</name>
<reference evidence="1" key="1">
    <citation type="submission" date="2020-02" db="EMBL/GenBank/DDBJ databases">
        <authorList>
            <person name="Meier V. D."/>
        </authorList>
    </citation>
    <scope>NUCLEOTIDE SEQUENCE</scope>
    <source>
        <strain evidence="1">AVDCRST_MAG49</strain>
    </source>
</reference>
<sequence length="44" mass="4921">MRSSRVGPELVSTRRHGAAPWWTVALAEPVLRNRDEAVPPAARR</sequence>
<organism evidence="1">
    <name type="scientific">uncultured Thermomicrobiales bacterium</name>
    <dbReference type="NCBI Taxonomy" id="1645740"/>
    <lineage>
        <taxon>Bacteria</taxon>
        <taxon>Pseudomonadati</taxon>
        <taxon>Thermomicrobiota</taxon>
        <taxon>Thermomicrobia</taxon>
        <taxon>Thermomicrobiales</taxon>
        <taxon>environmental samples</taxon>
    </lineage>
</organism>
<protein>
    <submittedName>
        <fullName evidence="1">Uncharacterized protein</fullName>
    </submittedName>
</protein>